<dbReference type="InterPro" id="IPR024524">
    <property type="entry name" value="DUF3800"/>
</dbReference>
<name>A0ABS8FZH0_9FIRM</name>
<reference evidence="1 2" key="1">
    <citation type="submission" date="2021-10" db="EMBL/GenBank/DDBJ databases">
        <title>Anaerobic single-cell dispensing facilitates the cultivation of human gut bacteria.</title>
        <authorList>
            <person name="Afrizal A."/>
        </authorList>
    </citation>
    <scope>NUCLEOTIDE SEQUENCE [LARGE SCALE GENOMIC DNA]</scope>
    <source>
        <strain evidence="1 2">CLA-AA-H200</strain>
    </source>
</reference>
<organism evidence="1 2">
    <name type="scientific">Ruminococcus turbiniformis</name>
    <dbReference type="NCBI Taxonomy" id="2881258"/>
    <lineage>
        <taxon>Bacteria</taxon>
        <taxon>Bacillati</taxon>
        <taxon>Bacillota</taxon>
        <taxon>Clostridia</taxon>
        <taxon>Eubacteriales</taxon>
        <taxon>Oscillospiraceae</taxon>
        <taxon>Ruminococcus</taxon>
    </lineage>
</organism>
<dbReference type="EMBL" id="JAJEQX010000015">
    <property type="protein sequence ID" value="MCC2254698.1"/>
    <property type="molecule type" value="Genomic_DNA"/>
</dbReference>
<sequence length="263" mass="31319">MKTYLIYFDETGDDGITTASSDHFILTSIYMPAENWQNNFDIIRKLRKDLKEQYGFHASEEMHTKHFLTDKNPYRKYNWTKEEKQEIIIAFTKMIGELNLKIINVIIDKTKIKKEDYPVLENALKYNIQRIENDCKGEWNYLIITDKGRTAPMRKTARAIRVYNPIQSQYSYGYRNQPIKNLIEDIMEKDSSESYFIQICDFISFFVHLYYSCYEKNKELPKRVANVIDKNFVGRVMATLKQTEKINLKANEKHTYGFVIYPK</sequence>
<evidence type="ECO:0000313" key="2">
    <source>
        <dbReference type="Proteomes" id="UP001198151"/>
    </source>
</evidence>
<evidence type="ECO:0000313" key="1">
    <source>
        <dbReference type="EMBL" id="MCC2254698.1"/>
    </source>
</evidence>
<gene>
    <name evidence="1" type="ORF">LKD70_09750</name>
</gene>
<dbReference type="RefSeq" id="WP_227707841.1">
    <property type="nucleotide sequence ID" value="NZ_JAJEQX010000015.1"/>
</dbReference>
<protein>
    <submittedName>
        <fullName evidence="1">DUF3800 domain-containing protein</fullName>
    </submittedName>
</protein>
<dbReference type="Proteomes" id="UP001198151">
    <property type="component" value="Unassembled WGS sequence"/>
</dbReference>
<keyword evidence="2" id="KW-1185">Reference proteome</keyword>
<proteinExistence type="predicted"/>
<accession>A0ABS8FZH0</accession>
<comment type="caution">
    <text evidence="1">The sequence shown here is derived from an EMBL/GenBank/DDBJ whole genome shotgun (WGS) entry which is preliminary data.</text>
</comment>
<dbReference type="Pfam" id="PF12686">
    <property type="entry name" value="DUF3800"/>
    <property type="match status" value="1"/>
</dbReference>